<gene>
    <name evidence="2" type="ORF">ET418_15440</name>
</gene>
<evidence type="ECO:0000313" key="2">
    <source>
        <dbReference type="EMBL" id="KAA0888772.1"/>
    </source>
</evidence>
<keyword evidence="3" id="KW-1185">Reference proteome</keyword>
<dbReference type="PANTHER" id="PTHR36180">
    <property type="entry name" value="DNA-BINDING PROTEIN-RELATED-RELATED"/>
    <property type="match status" value="1"/>
</dbReference>
<dbReference type="PROSITE" id="PS51750">
    <property type="entry name" value="BRO_N"/>
    <property type="match status" value="1"/>
</dbReference>
<accession>A0A5A9X6H3</accession>
<evidence type="ECO:0000259" key="1">
    <source>
        <dbReference type="PROSITE" id="PS51750"/>
    </source>
</evidence>
<sequence>MENQAANNVQAVFSFDSQAIRAVTLADEAWFVAKDLAVVLGYTNPQKAISDHCKYAKLLKGNESLPLTDSPRGITVIPEGDMYRLIVRSKLPSAERFERWVMDEVLPQLRKNRAYSMPALPTDPMQLLKLTFDAMSQMNSRVDTVEASVTKMLDTVRLHQWQAYELKNIVTEKVQELHEIYGVRCPLLFPGIWNLLKRQFQVSSYTAIPTIRYDEACAFAKNITLSQMPDYVVNAAKSAGKKA</sequence>
<dbReference type="Proteomes" id="UP000324298">
    <property type="component" value="Unassembled WGS sequence"/>
</dbReference>
<reference evidence="2 3" key="1">
    <citation type="submission" date="2019-04" db="EMBL/GenBank/DDBJ databases">
        <title>Geobacter ruber sp. nov., ferric-reducing bacteria isolated from paddy soil.</title>
        <authorList>
            <person name="Xu Z."/>
            <person name="Masuda Y."/>
            <person name="Itoh H."/>
            <person name="Senoo K."/>
        </authorList>
    </citation>
    <scope>NUCLEOTIDE SEQUENCE [LARGE SCALE GENOMIC DNA]</scope>
    <source>
        <strain evidence="2 3">Red88</strain>
    </source>
</reference>
<organism evidence="2 3">
    <name type="scientific">Oryzomonas rubra</name>
    <dbReference type="NCBI Taxonomy" id="2509454"/>
    <lineage>
        <taxon>Bacteria</taxon>
        <taxon>Pseudomonadati</taxon>
        <taxon>Thermodesulfobacteriota</taxon>
        <taxon>Desulfuromonadia</taxon>
        <taxon>Geobacterales</taxon>
        <taxon>Geobacteraceae</taxon>
        <taxon>Oryzomonas</taxon>
    </lineage>
</organism>
<dbReference type="InterPro" id="IPR018878">
    <property type="entry name" value="ORF6C_dom"/>
</dbReference>
<dbReference type="Pfam" id="PF10552">
    <property type="entry name" value="ORF6C"/>
    <property type="match status" value="1"/>
</dbReference>
<dbReference type="PANTHER" id="PTHR36180:SF2">
    <property type="entry name" value="BRO FAMILY PROTEIN"/>
    <property type="match status" value="1"/>
</dbReference>
<dbReference type="AlphaFoldDB" id="A0A5A9X6H3"/>
<comment type="caution">
    <text evidence="2">The sequence shown here is derived from an EMBL/GenBank/DDBJ whole genome shotgun (WGS) entry which is preliminary data.</text>
</comment>
<evidence type="ECO:0000313" key="3">
    <source>
        <dbReference type="Proteomes" id="UP000324298"/>
    </source>
</evidence>
<proteinExistence type="predicted"/>
<dbReference type="EMBL" id="SRSD01000010">
    <property type="protein sequence ID" value="KAA0888772.1"/>
    <property type="molecule type" value="Genomic_DNA"/>
</dbReference>
<name>A0A5A9X6H3_9BACT</name>
<dbReference type="InterPro" id="IPR003497">
    <property type="entry name" value="BRO_N_domain"/>
</dbReference>
<dbReference type="SMART" id="SM01040">
    <property type="entry name" value="Bro-N"/>
    <property type="match status" value="1"/>
</dbReference>
<dbReference type="RefSeq" id="WP_149309103.1">
    <property type="nucleotide sequence ID" value="NZ_SRSD01000010.1"/>
</dbReference>
<feature type="domain" description="Bro-N" evidence="1">
    <location>
        <begin position="6"/>
        <end position="113"/>
    </location>
</feature>
<protein>
    <recommendedName>
        <fullName evidence="1">Bro-N domain-containing protein</fullName>
    </recommendedName>
</protein>
<dbReference type="Pfam" id="PF02498">
    <property type="entry name" value="Bro-N"/>
    <property type="match status" value="1"/>
</dbReference>
<dbReference type="OrthoDB" id="9808959at2"/>